<feature type="transmembrane region" description="Helical" evidence="1">
    <location>
        <begin position="107"/>
        <end position="127"/>
    </location>
</feature>
<accession>A0ABU3LF02</accession>
<dbReference type="RefSeq" id="WP_349241014.1">
    <property type="nucleotide sequence ID" value="NZ_JAVTTO010000002.1"/>
</dbReference>
<gene>
    <name evidence="2" type="ORF">RQM59_05165</name>
</gene>
<comment type="caution">
    <text evidence="2">The sequence shown here is derived from an EMBL/GenBank/DDBJ whole genome shotgun (WGS) entry which is preliminary data.</text>
</comment>
<organism evidence="2 3">
    <name type="scientific">Asprobacillus argus</name>
    <dbReference type="NCBI Taxonomy" id="3076534"/>
    <lineage>
        <taxon>Bacteria</taxon>
        <taxon>Pseudomonadati</taxon>
        <taxon>Bacteroidota</taxon>
        <taxon>Flavobacteriia</taxon>
        <taxon>Flavobacteriales</taxon>
        <taxon>Flavobacteriaceae</taxon>
        <taxon>Asprobacillus</taxon>
    </lineage>
</organism>
<keyword evidence="1" id="KW-0472">Membrane</keyword>
<keyword evidence="1" id="KW-1133">Transmembrane helix</keyword>
<proteinExistence type="predicted"/>
<evidence type="ECO:0000313" key="2">
    <source>
        <dbReference type="EMBL" id="MDT7831758.1"/>
    </source>
</evidence>
<evidence type="ECO:0000256" key="1">
    <source>
        <dbReference type="SAM" id="Phobius"/>
    </source>
</evidence>
<keyword evidence="3" id="KW-1185">Reference proteome</keyword>
<sequence length="418" mass="47533">MTDTATHKLIQKCLLLIEKKLDWGHSENWHNDVFIELSEKIQVETTVLLSPTTLKRVWGKVNYKSAPSISTLNTLSQFAGYDNWRDFKTKSAVKDPNWFERKIHPNLGIIIPAAAIMTLVFISIYSMTGNVVKKEYDFSKVQFSSHPISNGLPNSVVFDIDLDQITSDSIHIQQFWDETKTIRLKPGQKQATGIYYFPGYFRSKLLVDGQIIREHDLFITSDGWTATVDYEPVPKYVMQSNFLRNELSFSNEILNEIQQLKEPLESSFHYIKDFKGVSGDHITLQSSIKSVLKEKWAVCQSIRIVILGTEGAILIPLSQLGCVSDLNLILNDVFLNGKEHDLSAFGVDLSTEKEVIIKNDNKKVTLFIDGKEMYSNSYTQSIGRFVGFRYRFMGAGTVKNIVISETTDQSTILKAFNE</sequence>
<dbReference type="EMBL" id="JAVTTO010000002">
    <property type="protein sequence ID" value="MDT7831758.1"/>
    <property type="molecule type" value="Genomic_DNA"/>
</dbReference>
<evidence type="ECO:0000313" key="3">
    <source>
        <dbReference type="Proteomes" id="UP001257277"/>
    </source>
</evidence>
<protein>
    <submittedName>
        <fullName evidence="2">Uncharacterized protein</fullName>
    </submittedName>
</protein>
<reference evidence="2 3" key="1">
    <citation type="submission" date="2023-09" db="EMBL/GenBank/DDBJ databases">
        <title>Novel taxa isolated from Blanes Bay.</title>
        <authorList>
            <person name="Rey-Velasco X."/>
            <person name="Lucena T."/>
        </authorList>
    </citation>
    <scope>NUCLEOTIDE SEQUENCE [LARGE SCALE GENOMIC DNA]</scope>
    <source>
        <strain evidence="2 3">S356</strain>
    </source>
</reference>
<dbReference type="Proteomes" id="UP001257277">
    <property type="component" value="Unassembled WGS sequence"/>
</dbReference>
<keyword evidence="1" id="KW-0812">Transmembrane</keyword>
<name>A0ABU3LF02_9FLAO</name>